<dbReference type="Proteomes" id="UP000247702">
    <property type="component" value="Unassembled WGS sequence"/>
</dbReference>
<dbReference type="STRING" id="94130.A0A2Z6RVN6"/>
<name>A0A2Z6RVN6_9GLOM</name>
<dbReference type="InterPro" id="IPR052980">
    <property type="entry name" value="Crinkler_effector"/>
</dbReference>
<comment type="caution">
    <text evidence="1">The sequence shown here is derived from an EMBL/GenBank/DDBJ whole genome shotgun (WGS) entry which is preliminary data.</text>
</comment>
<evidence type="ECO:0000313" key="2">
    <source>
        <dbReference type="Proteomes" id="UP000247702"/>
    </source>
</evidence>
<keyword evidence="2" id="KW-1185">Reference proteome</keyword>
<reference evidence="1 2" key="1">
    <citation type="submission" date="2017-11" db="EMBL/GenBank/DDBJ databases">
        <title>The genome of Rhizophagus clarus HR1 reveals common genetic basis of auxotrophy among arbuscular mycorrhizal fungi.</title>
        <authorList>
            <person name="Kobayashi Y."/>
        </authorList>
    </citation>
    <scope>NUCLEOTIDE SEQUENCE [LARGE SCALE GENOMIC DNA]</scope>
    <source>
        <strain evidence="1 2">HR1</strain>
    </source>
</reference>
<protein>
    <submittedName>
        <fullName evidence="1">Uncharacterized protein</fullName>
    </submittedName>
</protein>
<gene>
    <name evidence="1" type="ORF">RclHR1_00710005</name>
</gene>
<dbReference type="PANTHER" id="PTHR33129:SF1">
    <property type="entry name" value="ATP-BINDING PROTEIN"/>
    <property type="match status" value="1"/>
</dbReference>
<sequence>MRCHNKTIQRQPSKEIFNVPIANNTVIDDVCFEFDSLTVANFKDILFKRREVRGITSMDIWKVKIGFNEINNFFSEDEIKNHDKNSLFDNVLDVIKQQPVLRPVPKNVIKHPSNLELPVIERSSLYVRKAYVELYDLIAKYGSVKAPNLKHKFLLTGTSGVGKSCFMIYLLIRIMREQDSTAVIYQHSVIALKYSGEKKAVLEKTLKCVEDAFRSVKNFNDLVRCFAEDVEFIKFSNRLIHRWSSSGYDKYHLKWASAYVLSKVQEKLEEQSWKDLLDKIPKMLRNHLSACRIMFEAYGIHLSETEIKNLKQEIYKAVVSLMS</sequence>
<proteinExistence type="predicted"/>
<evidence type="ECO:0000313" key="1">
    <source>
        <dbReference type="EMBL" id="GBC06854.1"/>
    </source>
</evidence>
<organism evidence="1 2">
    <name type="scientific">Rhizophagus clarus</name>
    <dbReference type="NCBI Taxonomy" id="94130"/>
    <lineage>
        <taxon>Eukaryota</taxon>
        <taxon>Fungi</taxon>
        <taxon>Fungi incertae sedis</taxon>
        <taxon>Mucoromycota</taxon>
        <taxon>Glomeromycotina</taxon>
        <taxon>Glomeromycetes</taxon>
        <taxon>Glomerales</taxon>
        <taxon>Glomeraceae</taxon>
        <taxon>Rhizophagus</taxon>
    </lineage>
</organism>
<dbReference type="PANTHER" id="PTHR33129">
    <property type="entry name" value="PROTEIN KINASE DOMAIN-CONTAINING PROTEIN-RELATED"/>
    <property type="match status" value="1"/>
</dbReference>
<accession>A0A2Z6RVN6</accession>
<dbReference type="EMBL" id="BEXD01004104">
    <property type="protein sequence ID" value="GBC06854.1"/>
    <property type="molecule type" value="Genomic_DNA"/>
</dbReference>
<dbReference type="AlphaFoldDB" id="A0A2Z6RVN6"/>